<accession>A0A6I9UUY8</accession>
<keyword evidence="6" id="KW-0833">Ubl conjugation pathway</keyword>
<evidence type="ECO:0000256" key="7">
    <source>
        <dbReference type="ARBA" id="ARBA00022833"/>
    </source>
</evidence>
<proteinExistence type="predicted"/>
<dbReference type="GO" id="GO:0061630">
    <property type="term" value="F:ubiquitin protein ligase activity"/>
    <property type="evidence" value="ECO:0007669"/>
    <property type="project" value="UniProtKB-EC"/>
</dbReference>
<keyword evidence="11" id="KW-1185">Reference proteome</keyword>
<reference evidence="12" key="1">
    <citation type="submission" date="2025-08" db="UniProtKB">
        <authorList>
            <consortium name="RefSeq"/>
        </authorList>
    </citation>
    <scope>IDENTIFICATION</scope>
</reference>
<dbReference type="Proteomes" id="UP000504604">
    <property type="component" value="Linkage group LG15"/>
</dbReference>
<evidence type="ECO:0000256" key="3">
    <source>
        <dbReference type="ARBA" id="ARBA00022679"/>
    </source>
</evidence>
<comment type="catalytic activity">
    <reaction evidence="1">
        <text>S-ubiquitinyl-[E2 ubiquitin-conjugating enzyme]-L-cysteine + [acceptor protein]-L-lysine = [E2 ubiquitin-conjugating enzyme]-L-cysteine + N(6)-ubiquitinyl-[acceptor protein]-L-lysine.</text>
        <dbReference type="EC" id="2.3.2.27"/>
    </reaction>
</comment>
<dbReference type="OrthoDB" id="8062037at2759"/>
<dbReference type="EC" id="2.3.2.27" evidence="2"/>
<evidence type="ECO:0000259" key="10">
    <source>
        <dbReference type="PROSITE" id="PS50089"/>
    </source>
</evidence>
<evidence type="ECO:0000256" key="6">
    <source>
        <dbReference type="ARBA" id="ARBA00022786"/>
    </source>
</evidence>
<dbReference type="SUPFAM" id="SSF57850">
    <property type="entry name" value="RING/U-box"/>
    <property type="match status" value="1"/>
</dbReference>
<dbReference type="SMART" id="SM00184">
    <property type="entry name" value="RING"/>
    <property type="match status" value="1"/>
</dbReference>
<dbReference type="Gene3D" id="3.30.40.10">
    <property type="entry name" value="Zinc/RING finger domain, C3HC4 (zinc finger)"/>
    <property type="match status" value="1"/>
</dbReference>
<dbReference type="GO" id="GO:0008270">
    <property type="term" value="F:zinc ion binding"/>
    <property type="evidence" value="ECO:0007669"/>
    <property type="project" value="UniProtKB-KW"/>
</dbReference>
<organism evidence="11 12">
    <name type="scientific">Sesamum indicum</name>
    <name type="common">Oriental sesame</name>
    <name type="synonym">Sesamum orientale</name>
    <dbReference type="NCBI Taxonomy" id="4182"/>
    <lineage>
        <taxon>Eukaryota</taxon>
        <taxon>Viridiplantae</taxon>
        <taxon>Streptophyta</taxon>
        <taxon>Embryophyta</taxon>
        <taxon>Tracheophyta</taxon>
        <taxon>Spermatophyta</taxon>
        <taxon>Magnoliopsida</taxon>
        <taxon>eudicotyledons</taxon>
        <taxon>Gunneridae</taxon>
        <taxon>Pentapetalae</taxon>
        <taxon>asterids</taxon>
        <taxon>lamiids</taxon>
        <taxon>Lamiales</taxon>
        <taxon>Pedaliaceae</taxon>
        <taxon>Sesamum</taxon>
    </lineage>
</organism>
<dbReference type="AlphaFoldDB" id="A0A6I9UUY8"/>
<keyword evidence="7" id="KW-0862">Zinc</keyword>
<evidence type="ECO:0000313" key="11">
    <source>
        <dbReference type="Proteomes" id="UP000504604"/>
    </source>
</evidence>
<evidence type="ECO:0000313" key="12">
    <source>
        <dbReference type="RefSeq" id="XP_011098772.1"/>
    </source>
</evidence>
<evidence type="ECO:0000256" key="1">
    <source>
        <dbReference type="ARBA" id="ARBA00000900"/>
    </source>
</evidence>
<keyword evidence="5 8" id="KW-0863">Zinc-finger</keyword>
<dbReference type="PROSITE" id="PS50089">
    <property type="entry name" value="ZF_RING_2"/>
    <property type="match status" value="1"/>
</dbReference>
<dbReference type="PANTHER" id="PTHR15710">
    <property type="entry name" value="E3 UBIQUITIN-PROTEIN LIGASE PRAJA"/>
    <property type="match status" value="1"/>
</dbReference>
<sequence length="214" mass="23070">MPSSVPPSLPPSLEELSTRGATSLLLPWILGMAAANNSSPREVAVFVHQPSRSVTLVEGSLDIESLLREIPSKEGPLPATKASIESLPLVQVSEPGLECPICLAEYEVNGDMEVKEMPCRHKFHADCIDKWLGIHGSCPVCRFNMPVVEKKESHETGGWRIHVFFGRGRPGSNSESGSGMDVDTGGDEDEEMESGADEAGDGGNDELPAQNMWM</sequence>
<feature type="region of interest" description="Disordered" evidence="9">
    <location>
        <begin position="170"/>
        <end position="214"/>
    </location>
</feature>
<protein>
    <recommendedName>
        <fullName evidence="2">RING-type E3 ubiquitin transferase</fullName>
        <ecNumber evidence="2">2.3.2.27</ecNumber>
    </recommendedName>
</protein>
<evidence type="ECO:0000256" key="2">
    <source>
        <dbReference type="ARBA" id="ARBA00012483"/>
    </source>
</evidence>
<dbReference type="Gramene" id="SIN_1008017.t">
    <property type="protein sequence ID" value="SIN_1008017.t.cds1"/>
    <property type="gene ID" value="SIN_1008017"/>
</dbReference>
<feature type="domain" description="RING-type" evidence="10">
    <location>
        <begin position="99"/>
        <end position="142"/>
    </location>
</feature>
<dbReference type="PANTHER" id="PTHR15710:SF235">
    <property type="entry name" value="RING-H2 FINGER PROTEIN ATL79-LIKE"/>
    <property type="match status" value="1"/>
</dbReference>
<dbReference type="GO" id="GO:0005737">
    <property type="term" value="C:cytoplasm"/>
    <property type="evidence" value="ECO:0007669"/>
    <property type="project" value="TreeGrafter"/>
</dbReference>
<dbReference type="Pfam" id="PF13639">
    <property type="entry name" value="zf-RING_2"/>
    <property type="match status" value="1"/>
</dbReference>
<evidence type="ECO:0000256" key="4">
    <source>
        <dbReference type="ARBA" id="ARBA00022723"/>
    </source>
</evidence>
<dbReference type="InParanoid" id="A0A6I9UUY8"/>
<dbReference type="GeneID" id="105177351"/>
<name>A0A6I9UUY8_SESIN</name>
<gene>
    <name evidence="12" type="primary">LOC105177351</name>
</gene>
<feature type="compositionally biased region" description="Acidic residues" evidence="9">
    <location>
        <begin position="184"/>
        <end position="204"/>
    </location>
</feature>
<dbReference type="GO" id="GO:0016567">
    <property type="term" value="P:protein ubiquitination"/>
    <property type="evidence" value="ECO:0007669"/>
    <property type="project" value="TreeGrafter"/>
</dbReference>
<keyword evidence="3" id="KW-0808">Transferase</keyword>
<dbReference type="KEGG" id="sind:105177351"/>
<evidence type="ECO:0000256" key="8">
    <source>
        <dbReference type="PROSITE-ProRule" id="PRU00175"/>
    </source>
</evidence>
<dbReference type="InterPro" id="IPR013083">
    <property type="entry name" value="Znf_RING/FYVE/PHD"/>
</dbReference>
<dbReference type="RefSeq" id="XP_011098772.1">
    <property type="nucleotide sequence ID" value="XM_011100470.1"/>
</dbReference>
<dbReference type="InterPro" id="IPR001841">
    <property type="entry name" value="Znf_RING"/>
</dbReference>
<dbReference type="FunFam" id="3.30.40.10:FF:000127">
    <property type="entry name" value="E3 ubiquitin-protein ligase RNF181"/>
    <property type="match status" value="1"/>
</dbReference>
<keyword evidence="4" id="KW-0479">Metal-binding</keyword>
<evidence type="ECO:0000256" key="5">
    <source>
        <dbReference type="ARBA" id="ARBA00022771"/>
    </source>
</evidence>
<evidence type="ECO:0000256" key="9">
    <source>
        <dbReference type="SAM" id="MobiDB-lite"/>
    </source>
</evidence>